<evidence type="ECO:0000313" key="2">
    <source>
        <dbReference type="EMBL" id="TNN73461.1"/>
    </source>
</evidence>
<gene>
    <name evidence="2" type="ORF">EYF80_016251</name>
</gene>
<feature type="compositionally biased region" description="Basic and acidic residues" evidence="1">
    <location>
        <begin position="71"/>
        <end position="88"/>
    </location>
</feature>
<protein>
    <submittedName>
        <fullName evidence="2">Uncharacterized protein</fullName>
    </submittedName>
</protein>
<sequence length="145" mass="15761">MALSWESVSTHSRSSRMNSSLEASTCQSSKEAWKARACTLMVMELIRTDMPSTTFSAKPYSLWDTGRERGLKGDVRRGGDAARSDQRRMRGQSTGCMQAYLWPAVIAMGEGPLGARGSSHVLISTSTLSKNCTGNKKPSHTREGG</sequence>
<evidence type="ECO:0000256" key="1">
    <source>
        <dbReference type="SAM" id="MobiDB-lite"/>
    </source>
</evidence>
<reference evidence="2 3" key="1">
    <citation type="submission" date="2019-03" db="EMBL/GenBank/DDBJ databases">
        <title>First draft genome of Liparis tanakae, snailfish: a comprehensive survey of snailfish specific genes.</title>
        <authorList>
            <person name="Kim W."/>
            <person name="Song I."/>
            <person name="Jeong J.-H."/>
            <person name="Kim D."/>
            <person name="Kim S."/>
            <person name="Ryu S."/>
            <person name="Song J.Y."/>
            <person name="Lee S.K."/>
        </authorList>
    </citation>
    <scope>NUCLEOTIDE SEQUENCE [LARGE SCALE GENOMIC DNA]</scope>
    <source>
        <tissue evidence="2">Muscle</tissue>
    </source>
</reference>
<keyword evidence="3" id="KW-1185">Reference proteome</keyword>
<dbReference type="AlphaFoldDB" id="A0A4Z2I6S9"/>
<evidence type="ECO:0000313" key="3">
    <source>
        <dbReference type="Proteomes" id="UP000314294"/>
    </source>
</evidence>
<feature type="region of interest" description="Disordered" evidence="1">
    <location>
        <begin position="1"/>
        <end position="23"/>
    </location>
</feature>
<feature type="region of interest" description="Disordered" evidence="1">
    <location>
        <begin position="71"/>
        <end position="90"/>
    </location>
</feature>
<proteinExistence type="predicted"/>
<dbReference type="Proteomes" id="UP000314294">
    <property type="component" value="Unassembled WGS sequence"/>
</dbReference>
<comment type="caution">
    <text evidence="2">The sequence shown here is derived from an EMBL/GenBank/DDBJ whole genome shotgun (WGS) entry which is preliminary data.</text>
</comment>
<dbReference type="EMBL" id="SRLO01000124">
    <property type="protein sequence ID" value="TNN73461.1"/>
    <property type="molecule type" value="Genomic_DNA"/>
</dbReference>
<name>A0A4Z2I6S9_9TELE</name>
<organism evidence="2 3">
    <name type="scientific">Liparis tanakae</name>
    <name type="common">Tanaka's snailfish</name>
    <dbReference type="NCBI Taxonomy" id="230148"/>
    <lineage>
        <taxon>Eukaryota</taxon>
        <taxon>Metazoa</taxon>
        <taxon>Chordata</taxon>
        <taxon>Craniata</taxon>
        <taxon>Vertebrata</taxon>
        <taxon>Euteleostomi</taxon>
        <taxon>Actinopterygii</taxon>
        <taxon>Neopterygii</taxon>
        <taxon>Teleostei</taxon>
        <taxon>Neoteleostei</taxon>
        <taxon>Acanthomorphata</taxon>
        <taxon>Eupercaria</taxon>
        <taxon>Perciformes</taxon>
        <taxon>Cottioidei</taxon>
        <taxon>Cottales</taxon>
        <taxon>Liparidae</taxon>
        <taxon>Liparis</taxon>
    </lineage>
</organism>
<accession>A0A4Z2I6S9</accession>